<organism evidence="1 2">
    <name type="scientific">Vibrio owensii</name>
    <dbReference type="NCBI Taxonomy" id="696485"/>
    <lineage>
        <taxon>Bacteria</taxon>
        <taxon>Pseudomonadati</taxon>
        <taxon>Pseudomonadota</taxon>
        <taxon>Gammaproteobacteria</taxon>
        <taxon>Vibrionales</taxon>
        <taxon>Vibrionaceae</taxon>
        <taxon>Vibrio</taxon>
    </lineage>
</organism>
<evidence type="ECO:0000313" key="2">
    <source>
        <dbReference type="Proteomes" id="UP001295420"/>
    </source>
</evidence>
<evidence type="ECO:0008006" key="3">
    <source>
        <dbReference type="Google" id="ProtNLM"/>
    </source>
</evidence>
<dbReference type="InterPro" id="IPR025644">
    <property type="entry name" value="DUF4344"/>
</dbReference>
<proteinExistence type="predicted"/>
<protein>
    <recommendedName>
        <fullName evidence="3">Metallopeptidase DUF4344</fullName>
    </recommendedName>
</protein>
<reference evidence="1" key="1">
    <citation type="submission" date="2022-01" db="EMBL/GenBank/DDBJ databases">
        <authorList>
            <person name="Lagorce A."/>
        </authorList>
    </citation>
    <scope>NUCLEOTIDE SEQUENCE</scope>
    <source>
        <strain evidence="1">Th15_F1_D04</strain>
    </source>
</reference>
<comment type="caution">
    <text evidence="1">The sequence shown here is derived from an EMBL/GenBank/DDBJ whole genome shotgun (WGS) entry which is preliminary data.</text>
</comment>
<accession>A0AAU9QA07</accession>
<dbReference type="Proteomes" id="UP001295420">
    <property type="component" value="Unassembled WGS sequence"/>
</dbReference>
<name>A0AAU9QA07_9VIBR</name>
<evidence type="ECO:0000313" key="1">
    <source>
        <dbReference type="EMBL" id="CAH1538228.1"/>
    </source>
</evidence>
<dbReference type="AlphaFoldDB" id="A0AAU9QA07"/>
<dbReference type="EMBL" id="CAKMTQ010000045">
    <property type="protein sequence ID" value="CAH1538228.1"/>
    <property type="molecule type" value="Genomic_DNA"/>
</dbReference>
<sequence length="284" mass="32646">MNVPSSAHTIKSMYNFQANQTNNKIPKMKSHSAFASLLLFAATASASENIKIEYRPAETADDRFAAQVIESSEVNDIFVQLSDDYFPFDNPLTLTYGGEDGPLYDPETHTIHIPYTFYLESFNYFTNNKYQERYGKSPKTGALDTLLHTLLHEAGHAYIADQNIPVVGKEEDAVDNFATILLIDYVDDGADVAISAADMFAFESDDRPDYYDFGEYIDEHSFDLQRYFSTLCLVYGSDPEQYKALLDEVEKDYLRDRKEFCQFNYGNIRDNWLHYLQDNELKEK</sequence>
<gene>
    <name evidence="1" type="ORF">THF1D04_50233</name>
</gene>
<dbReference type="Pfam" id="PF14247">
    <property type="entry name" value="DUF4344"/>
    <property type="match status" value="1"/>
</dbReference>